<dbReference type="PANTHER" id="PTHR13233:SF8">
    <property type="entry name" value="FORKHEAD-ASSOCIATED (FHA) DOMAIN-CONTAINING PROTEIN"/>
    <property type="match status" value="1"/>
</dbReference>
<dbReference type="PANTHER" id="PTHR13233">
    <property type="entry name" value="MICROSPHERULE PROTEIN 1"/>
    <property type="match status" value="1"/>
</dbReference>
<evidence type="ECO:0000313" key="3">
    <source>
        <dbReference type="EMBL" id="KAL1198624.1"/>
    </source>
</evidence>
<sequence length="562" mass="64170">MASQWLPEDDFLLRKSIEDGACIETLAKGAVRFSKKFTLSELTDRWHCLLYNPNVTSLSSSVGFELQYSSQFLPQGNYQSIPVRTQYYASRKRMRLEQPLNVHNNAIDELLNEEEGTAFGEYDDDFGFMVEDIDRFHKTYQHDDQQDEFQTTMVGNDNDNDDGMVDLLLNINDELIQDGNVVTDTTIDHVLLQEVFQEPLFQQPNEQVISDQAETWIDQESYQDFPSKEEEHRRRAMLLSELDPHPEIINGVINCTINQEFDEIPDNDHIILQMPNPKARNSSNNPSSSSLKTHMKPPLPPTRGSQSSSQAKRNNIVHGFGDCNVPIQASCSSSAFKDSFTEKVTSSVAETTSSSQLSPEIEICLQTLSAEMELNDSMPQEEDNNDEIESDEDLPSYSELEAMILDMELEPIGQDRFELEASRYRNNDMARKLMRLEQSAESYMNRDMASRGAFALLYGSSKHYINKPEVLLGRATGEYPVDIDLGSSGSETRFSRRQALIRLKQDGCFEIKNLGKFSIWINDEEIDHGEVVTLKNSCLIQIREKSFIFETNEKEVKRYLKG</sequence>
<dbReference type="Pfam" id="PF00498">
    <property type="entry name" value="FHA"/>
    <property type="match status" value="1"/>
</dbReference>
<dbReference type="InterPro" id="IPR025999">
    <property type="entry name" value="MCRS_N"/>
</dbReference>
<dbReference type="AlphaFoldDB" id="A0ABD1A6E3"/>
<evidence type="ECO:0000256" key="1">
    <source>
        <dbReference type="SAM" id="MobiDB-lite"/>
    </source>
</evidence>
<dbReference type="EMBL" id="JBANAX010000661">
    <property type="protein sequence ID" value="KAL1198624.1"/>
    <property type="molecule type" value="Genomic_DNA"/>
</dbReference>
<evidence type="ECO:0000259" key="2">
    <source>
        <dbReference type="PROSITE" id="PS50006"/>
    </source>
</evidence>
<dbReference type="CDD" id="cd22687">
    <property type="entry name" value="FHA_MCRS1"/>
    <property type="match status" value="1"/>
</dbReference>
<dbReference type="Proteomes" id="UP001558713">
    <property type="component" value="Unassembled WGS sequence"/>
</dbReference>
<reference evidence="3 4" key="1">
    <citation type="submission" date="2024-04" db="EMBL/GenBank/DDBJ databases">
        <title>Genome assembly C_amara_ONT_v2.</title>
        <authorList>
            <person name="Yant L."/>
            <person name="Moore C."/>
            <person name="Slenker M."/>
        </authorList>
    </citation>
    <scope>NUCLEOTIDE SEQUENCE [LARGE SCALE GENOMIC DNA]</scope>
    <source>
        <tissue evidence="3">Leaf</tissue>
    </source>
</reference>
<feature type="region of interest" description="Disordered" evidence="1">
    <location>
        <begin position="273"/>
        <end position="311"/>
    </location>
</feature>
<dbReference type="InterPro" id="IPR037912">
    <property type="entry name" value="MCRS1"/>
</dbReference>
<feature type="domain" description="FHA" evidence="2">
    <location>
        <begin position="470"/>
        <end position="526"/>
    </location>
</feature>
<dbReference type="Pfam" id="PF13325">
    <property type="entry name" value="MCRS_N"/>
    <property type="match status" value="1"/>
</dbReference>
<organism evidence="3 4">
    <name type="scientific">Cardamine amara subsp. amara</name>
    <dbReference type="NCBI Taxonomy" id="228776"/>
    <lineage>
        <taxon>Eukaryota</taxon>
        <taxon>Viridiplantae</taxon>
        <taxon>Streptophyta</taxon>
        <taxon>Embryophyta</taxon>
        <taxon>Tracheophyta</taxon>
        <taxon>Spermatophyta</taxon>
        <taxon>Magnoliopsida</taxon>
        <taxon>eudicotyledons</taxon>
        <taxon>Gunneridae</taxon>
        <taxon>Pentapetalae</taxon>
        <taxon>rosids</taxon>
        <taxon>malvids</taxon>
        <taxon>Brassicales</taxon>
        <taxon>Brassicaceae</taxon>
        <taxon>Cardamineae</taxon>
        <taxon>Cardamine</taxon>
    </lineage>
</organism>
<comment type="caution">
    <text evidence="3">The sequence shown here is derived from an EMBL/GenBank/DDBJ whole genome shotgun (WGS) entry which is preliminary data.</text>
</comment>
<dbReference type="SUPFAM" id="SSF49879">
    <property type="entry name" value="SMAD/FHA domain"/>
    <property type="match status" value="1"/>
</dbReference>
<gene>
    <name evidence="3" type="ORF">V5N11_001784</name>
</gene>
<evidence type="ECO:0000313" key="4">
    <source>
        <dbReference type="Proteomes" id="UP001558713"/>
    </source>
</evidence>
<dbReference type="InterPro" id="IPR000253">
    <property type="entry name" value="FHA_dom"/>
</dbReference>
<dbReference type="PROSITE" id="PS50006">
    <property type="entry name" value="FHA_DOMAIN"/>
    <property type="match status" value="1"/>
</dbReference>
<dbReference type="InterPro" id="IPR008984">
    <property type="entry name" value="SMAD_FHA_dom_sf"/>
</dbReference>
<protein>
    <recommendedName>
        <fullName evidence="2">FHA domain-containing protein</fullName>
    </recommendedName>
</protein>
<feature type="compositionally biased region" description="Low complexity" evidence="1">
    <location>
        <begin position="281"/>
        <end position="290"/>
    </location>
</feature>
<name>A0ABD1A6E3_CARAN</name>
<dbReference type="Gene3D" id="2.60.200.20">
    <property type="match status" value="1"/>
</dbReference>
<proteinExistence type="predicted"/>
<dbReference type="SMART" id="SM00240">
    <property type="entry name" value="FHA"/>
    <property type="match status" value="1"/>
</dbReference>
<keyword evidence="4" id="KW-1185">Reference proteome</keyword>
<accession>A0ABD1A6E3</accession>